<reference evidence="2 3" key="1">
    <citation type="submission" date="2018-12" db="EMBL/GenBank/DDBJ databases">
        <authorList>
            <consortium name="Pathogen Informatics"/>
        </authorList>
    </citation>
    <scope>NUCLEOTIDE SEQUENCE [LARGE SCALE GENOMIC DNA]</scope>
    <source>
        <strain evidence="2 3">NCTC10437</strain>
    </source>
</reference>
<dbReference type="AlphaFoldDB" id="A0A448J0L9"/>
<dbReference type="RefSeq" id="WP_264035247.1">
    <property type="nucleotide sequence ID" value="NZ_CVQQ01000015.1"/>
</dbReference>
<evidence type="ECO:0000313" key="2">
    <source>
        <dbReference type="EMBL" id="VEG58192.1"/>
    </source>
</evidence>
<name>A0A448J0L9_MYCAU</name>
<dbReference type="Proteomes" id="UP000279306">
    <property type="component" value="Chromosome"/>
</dbReference>
<feature type="region of interest" description="Disordered" evidence="1">
    <location>
        <begin position="1"/>
        <end position="42"/>
    </location>
</feature>
<feature type="compositionally biased region" description="Basic and acidic residues" evidence="1">
    <location>
        <begin position="17"/>
        <end position="34"/>
    </location>
</feature>
<proteinExistence type="predicted"/>
<keyword evidence="3" id="KW-1185">Reference proteome</keyword>
<gene>
    <name evidence="2" type="ORF">NCTC10437_05218</name>
</gene>
<dbReference type="KEGG" id="mauu:NCTC10437_05218"/>
<organism evidence="2 3">
    <name type="scientific">Mycolicibacterium aurum</name>
    <name type="common">Mycobacterium aurum</name>
    <dbReference type="NCBI Taxonomy" id="1791"/>
    <lineage>
        <taxon>Bacteria</taxon>
        <taxon>Bacillati</taxon>
        <taxon>Actinomycetota</taxon>
        <taxon>Actinomycetes</taxon>
        <taxon>Mycobacteriales</taxon>
        <taxon>Mycobacteriaceae</taxon>
        <taxon>Mycolicibacterium</taxon>
    </lineage>
</organism>
<evidence type="ECO:0000256" key="1">
    <source>
        <dbReference type="SAM" id="MobiDB-lite"/>
    </source>
</evidence>
<protein>
    <submittedName>
        <fullName evidence="2">Uncharacterized protein</fullName>
    </submittedName>
</protein>
<evidence type="ECO:0000313" key="3">
    <source>
        <dbReference type="Proteomes" id="UP000279306"/>
    </source>
</evidence>
<accession>A0A448J0L9</accession>
<dbReference type="EMBL" id="LR134356">
    <property type="protein sequence ID" value="VEG58192.1"/>
    <property type="molecule type" value="Genomic_DNA"/>
</dbReference>
<sequence>MTSGTGIYDDDQGSAASKEDGAGKDPERETPDVDKDTEEPTA</sequence>